<proteinExistence type="predicted"/>
<dbReference type="AlphaFoldDB" id="A0A7S2L0P0"/>
<gene>
    <name evidence="6" type="ORF">BRAN1462_LOCUS34673</name>
</gene>
<dbReference type="Gene3D" id="3.20.20.330">
    <property type="entry name" value="Homocysteine-binding-like domain"/>
    <property type="match status" value="1"/>
</dbReference>
<keyword evidence="3 4" id="KW-0862">Zinc</keyword>
<dbReference type="PROSITE" id="PS50970">
    <property type="entry name" value="HCY"/>
    <property type="match status" value="1"/>
</dbReference>
<feature type="binding site" evidence="3 4">
    <location>
        <position position="343"/>
    </location>
    <ligand>
        <name>Zn(2+)</name>
        <dbReference type="ChEBI" id="CHEBI:29105"/>
    </ligand>
</feature>
<sequence length="404" mass="43560">MSPPAHLGRRLASQCGSAFASKAPALSRARPPARAFATASCGPSAPRGNRFLDRVASGETIICAEGYLFELERRGYVQVGPFVPEVTLRHPEVVRGLHMEFARAGSDIVEAFTYYANRAKLRLIGKEHILEPLNRAALRIAKDVAEETGTIMAGNICNTSSYKVGDSASEEDVRMQFREQCQWAAEEGAELIIGETFDHFGEAVIALDEIKRVGLPPVITFALANWTDGSKKGDRLLLQDDVGIVDACQRMHDDGAVVVGLNCHYGPNTILKPLAEIRKATNFPLAALPVGYRCTDHRPTMQELSAQGKTYTDLDPHTCTRDDFGEFATACRDLGVQYVGTCCGGAAHHVRAMAMALGRQPDAAATAPDLTKHFVFGSEAVLNAAGNLRGTNFRRAGAECGAEA</sequence>
<dbReference type="PANTHER" id="PTHR11103">
    <property type="entry name" value="SLR1189 PROTEIN"/>
    <property type="match status" value="1"/>
</dbReference>
<dbReference type="InterPro" id="IPR017226">
    <property type="entry name" value="BHMT-like"/>
</dbReference>
<dbReference type="GO" id="GO:0032259">
    <property type="term" value="P:methylation"/>
    <property type="evidence" value="ECO:0007669"/>
    <property type="project" value="UniProtKB-KW"/>
</dbReference>
<keyword evidence="1 4" id="KW-0489">Methyltransferase</keyword>
<feature type="domain" description="Hcy-binding" evidence="5">
    <location>
        <begin position="49"/>
        <end position="357"/>
    </location>
</feature>
<evidence type="ECO:0000256" key="4">
    <source>
        <dbReference type="PROSITE-ProRule" id="PRU00333"/>
    </source>
</evidence>
<evidence type="ECO:0000259" key="5">
    <source>
        <dbReference type="PROSITE" id="PS50970"/>
    </source>
</evidence>
<dbReference type="SUPFAM" id="SSF82282">
    <property type="entry name" value="Homocysteine S-methyltransferase"/>
    <property type="match status" value="1"/>
</dbReference>
<evidence type="ECO:0000256" key="1">
    <source>
        <dbReference type="ARBA" id="ARBA00022603"/>
    </source>
</evidence>
<dbReference type="GO" id="GO:0008168">
    <property type="term" value="F:methyltransferase activity"/>
    <property type="evidence" value="ECO:0007669"/>
    <property type="project" value="UniProtKB-UniRule"/>
</dbReference>
<dbReference type="GO" id="GO:0008270">
    <property type="term" value="F:zinc ion binding"/>
    <property type="evidence" value="ECO:0007669"/>
    <property type="project" value="InterPro"/>
</dbReference>
<comment type="cofactor">
    <cofactor evidence="3">
        <name>Zn(2+)</name>
        <dbReference type="ChEBI" id="CHEBI:29105"/>
    </cofactor>
    <text evidence="3">Binds 1 zinc ion per subunit.</text>
</comment>
<protein>
    <recommendedName>
        <fullName evidence="5">Hcy-binding domain-containing protein</fullName>
    </recommendedName>
</protein>
<dbReference type="GO" id="GO:0009086">
    <property type="term" value="P:methionine biosynthetic process"/>
    <property type="evidence" value="ECO:0007669"/>
    <property type="project" value="InterPro"/>
</dbReference>
<dbReference type="Pfam" id="PF02574">
    <property type="entry name" value="S-methyl_trans"/>
    <property type="match status" value="1"/>
</dbReference>
<dbReference type="PIRSF" id="PIRSF037505">
    <property type="entry name" value="Betaine_HMT"/>
    <property type="match status" value="1"/>
</dbReference>
<evidence type="ECO:0000256" key="2">
    <source>
        <dbReference type="ARBA" id="ARBA00022679"/>
    </source>
</evidence>
<feature type="binding site" evidence="3 4">
    <location>
        <position position="263"/>
    </location>
    <ligand>
        <name>Zn(2+)</name>
        <dbReference type="ChEBI" id="CHEBI:29105"/>
    </ligand>
</feature>
<organism evidence="6">
    <name type="scientific">Zooxanthella nutricula</name>
    <dbReference type="NCBI Taxonomy" id="1333877"/>
    <lineage>
        <taxon>Eukaryota</taxon>
        <taxon>Sar</taxon>
        <taxon>Alveolata</taxon>
        <taxon>Dinophyceae</taxon>
        <taxon>Peridiniales</taxon>
        <taxon>Peridiniales incertae sedis</taxon>
        <taxon>Zooxanthella</taxon>
    </lineage>
</organism>
<feature type="binding site" evidence="3 4">
    <location>
        <position position="342"/>
    </location>
    <ligand>
        <name>Zn(2+)</name>
        <dbReference type="ChEBI" id="CHEBI:29105"/>
    </ligand>
</feature>
<dbReference type="InterPro" id="IPR003726">
    <property type="entry name" value="HCY_dom"/>
</dbReference>
<dbReference type="EMBL" id="HBGW01054644">
    <property type="protein sequence ID" value="CAD9591380.1"/>
    <property type="molecule type" value="Transcribed_RNA"/>
</dbReference>
<accession>A0A7S2L0P0</accession>
<name>A0A7S2L0P0_9DINO</name>
<evidence type="ECO:0000256" key="3">
    <source>
        <dbReference type="PIRSR" id="PIRSR037505-2"/>
    </source>
</evidence>
<dbReference type="PANTHER" id="PTHR11103:SF18">
    <property type="entry name" value="SLR1189 PROTEIN"/>
    <property type="match status" value="1"/>
</dbReference>
<evidence type="ECO:0000313" key="6">
    <source>
        <dbReference type="EMBL" id="CAD9591380.1"/>
    </source>
</evidence>
<dbReference type="InterPro" id="IPR036589">
    <property type="entry name" value="HCY_dom_sf"/>
</dbReference>
<reference evidence="6" key="1">
    <citation type="submission" date="2021-01" db="EMBL/GenBank/DDBJ databases">
        <authorList>
            <person name="Corre E."/>
            <person name="Pelletier E."/>
            <person name="Niang G."/>
            <person name="Scheremetjew M."/>
            <person name="Finn R."/>
            <person name="Kale V."/>
            <person name="Holt S."/>
            <person name="Cochrane G."/>
            <person name="Meng A."/>
            <person name="Brown T."/>
            <person name="Cohen L."/>
        </authorList>
    </citation>
    <scope>NUCLEOTIDE SEQUENCE</scope>
    <source>
        <strain evidence="6">RCC3387</strain>
    </source>
</reference>
<keyword evidence="2 4" id="KW-0808">Transferase</keyword>
<keyword evidence="3 4" id="KW-0479">Metal-binding</keyword>